<protein>
    <submittedName>
        <fullName evidence="1">Uncharacterized protein</fullName>
    </submittedName>
</protein>
<accession>A0A538U4X6</accession>
<comment type="caution">
    <text evidence="1">The sequence shown here is derived from an EMBL/GenBank/DDBJ whole genome shotgun (WGS) entry which is preliminary data.</text>
</comment>
<organism evidence="1 2">
    <name type="scientific">Eiseniibacteriota bacterium</name>
    <dbReference type="NCBI Taxonomy" id="2212470"/>
    <lineage>
        <taxon>Bacteria</taxon>
        <taxon>Candidatus Eiseniibacteriota</taxon>
    </lineage>
</organism>
<dbReference type="SUPFAM" id="SSF88713">
    <property type="entry name" value="Glycoside hydrolase/deacetylase"/>
    <property type="match status" value="1"/>
</dbReference>
<sequence>MTADRRFSFRWDVDHRACITDGLPRIRAVCRDLGVANTFFINMGRSTNLGEWLSGLKGTRNKLKDRDAVHLIAKIGWPRFILETLLGRPVGLSFPADLRALAAEGHELGLHGGMDHVVWSRRFAEIPEAVLEADVRRSYDLYVSYFGRPTGFASPGFRSDERVMRLLDRLGFGYNGDAIGGEPARATAAGRPLGHWTIPVTLCGPRTIPFLEWHGARGTPEETVLEEVDRHLDQHPLTVMYGHPCYEGVRDALLRRVFERALAKGFRFVTHAEIGAGLTREAAK</sequence>
<proteinExistence type="predicted"/>
<name>A0A538U4X6_UNCEI</name>
<evidence type="ECO:0000313" key="2">
    <source>
        <dbReference type="Proteomes" id="UP000319771"/>
    </source>
</evidence>
<dbReference type="InterPro" id="IPR011330">
    <property type="entry name" value="Glyco_hydro/deAcase_b/a-brl"/>
</dbReference>
<reference evidence="1 2" key="1">
    <citation type="journal article" date="2019" name="Nat. Microbiol.">
        <title>Mediterranean grassland soil C-N compound turnover is dependent on rainfall and depth, and is mediated by genomically divergent microorganisms.</title>
        <authorList>
            <person name="Diamond S."/>
            <person name="Andeer P.F."/>
            <person name="Li Z."/>
            <person name="Crits-Christoph A."/>
            <person name="Burstein D."/>
            <person name="Anantharaman K."/>
            <person name="Lane K.R."/>
            <person name="Thomas B.C."/>
            <person name="Pan C."/>
            <person name="Northen T.R."/>
            <person name="Banfield J.F."/>
        </authorList>
    </citation>
    <scope>NUCLEOTIDE SEQUENCE [LARGE SCALE GENOMIC DNA]</scope>
    <source>
        <strain evidence="1">WS_11</strain>
    </source>
</reference>
<dbReference type="AlphaFoldDB" id="A0A538U4X6"/>
<dbReference type="Gene3D" id="3.20.20.370">
    <property type="entry name" value="Glycoside hydrolase/deacetylase"/>
    <property type="match status" value="1"/>
</dbReference>
<dbReference type="Proteomes" id="UP000319771">
    <property type="component" value="Unassembled WGS sequence"/>
</dbReference>
<dbReference type="EMBL" id="VBPB01000195">
    <property type="protein sequence ID" value="TMQ70933.1"/>
    <property type="molecule type" value="Genomic_DNA"/>
</dbReference>
<evidence type="ECO:0000313" key="1">
    <source>
        <dbReference type="EMBL" id="TMQ70933.1"/>
    </source>
</evidence>
<gene>
    <name evidence="1" type="ORF">E6K81_11375</name>
</gene>
<dbReference type="GO" id="GO:0005975">
    <property type="term" value="P:carbohydrate metabolic process"/>
    <property type="evidence" value="ECO:0007669"/>
    <property type="project" value="InterPro"/>
</dbReference>